<keyword evidence="2" id="KW-0732">Signal</keyword>
<dbReference type="RefSeq" id="XP_015521834.2">
    <property type="nucleotide sequence ID" value="XM_015666348.2"/>
</dbReference>
<accession>A0A6J0C649</accession>
<keyword evidence="3" id="KW-1185">Reference proteome</keyword>
<proteinExistence type="predicted"/>
<evidence type="ECO:0000256" key="2">
    <source>
        <dbReference type="SAM" id="SignalP"/>
    </source>
</evidence>
<sequence length="125" mass="12732">MKTALFVLGAVLSFVILTIDAASVQPVREKRHHVFNPGFVGDYWSGLQIGRNFGGLIESEASAGSKSLVRREGSEGESHAASHSNSRGQNGSGSGSSAGSNAASSAGNNGDGAYSSSNSWAWASG</sequence>
<dbReference type="KEGG" id="nlo:107225775"/>
<feature type="chain" id="PRO_5047432636" evidence="2">
    <location>
        <begin position="22"/>
        <end position="125"/>
    </location>
</feature>
<dbReference type="AlphaFoldDB" id="A0A6J0C649"/>
<feature type="signal peptide" evidence="2">
    <location>
        <begin position="1"/>
        <end position="21"/>
    </location>
</feature>
<organism evidence="4">
    <name type="scientific">Neodiprion lecontei</name>
    <name type="common">Redheaded pine sawfly</name>
    <dbReference type="NCBI Taxonomy" id="441921"/>
    <lineage>
        <taxon>Eukaryota</taxon>
        <taxon>Metazoa</taxon>
        <taxon>Ecdysozoa</taxon>
        <taxon>Arthropoda</taxon>
        <taxon>Hexapoda</taxon>
        <taxon>Insecta</taxon>
        <taxon>Pterygota</taxon>
        <taxon>Neoptera</taxon>
        <taxon>Endopterygota</taxon>
        <taxon>Hymenoptera</taxon>
        <taxon>Tenthredinoidea</taxon>
        <taxon>Diprionidae</taxon>
        <taxon>Diprioninae</taxon>
        <taxon>Neodiprion</taxon>
    </lineage>
</organism>
<reference evidence="4" key="1">
    <citation type="submission" date="2025-08" db="UniProtKB">
        <authorList>
            <consortium name="RefSeq"/>
        </authorList>
    </citation>
    <scope>IDENTIFICATION</scope>
    <source>
        <tissue evidence="4">Thorax and Abdomen</tissue>
    </source>
</reference>
<gene>
    <name evidence="4" type="primary">LOC107225775</name>
</gene>
<evidence type="ECO:0000313" key="4">
    <source>
        <dbReference type="RefSeq" id="XP_015521834.2"/>
    </source>
</evidence>
<dbReference type="InParanoid" id="A0A6J0C649"/>
<feature type="compositionally biased region" description="Low complexity" evidence="1">
    <location>
        <begin position="97"/>
        <end position="125"/>
    </location>
</feature>
<dbReference type="OrthoDB" id="10453377at2759"/>
<feature type="region of interest" description="Disordered" evidence="1">
    <location>
        <begin position="64"/>
        <end position="125"/>
    </location>
</feature>
<name>A0A6J0C649_NEOLC</name>
<dbReference type="Proteomes" id="UP000829291">
    <property type="component" value="Chromosome 5"/>
</dbReference>
<feature type="compositionally biased region" description="Basic and acidic residues" evidence="1">
    <location>
        <begin position="69"/>
        <end position="80"/>
    </location>
</feature>
<protein>
    <submittedName>
        <fullName evidence="4">Hornerin isoform X1</fullName>
    </submittedName>
</protein>
<evidence type="ECO:0000256" key="1">
    <source>
        <dbReference type="SAM" id="MobiDB-lite"/>
    </source>
</evidence>
<dbReference type="GeneID" id="107225775"/>
<evidence type="ECO:0000313" key="3">
    <source>
        <dbReference type="Proteomes" id="UP000829291"/>
    </source>
</evidence>